<dbReference type="GO" id="GO:1903189">
    <property type="term" value="P:glyoxal metabolic process"/>
    <property type="evidence" value="ECO:0007669"/>
    <property type="project" value="TreeGrafter"/>
</dbReference>
<dbReference type="GO" id="GO:0005634">
    <property type="term" value="C:nucleus"/>
    <property type="evidence" value="ECO:0007669"/>
    <property type="project" value="TreeGrafter"/>
</dbReference>
<proteinExistence type="predicted"/>
<keyword evidence="2" id="KW-0963">Cytoplasm</keyword>
<reference evidence="5" key="1">
    <citation type="submission" date="2014-09" db="EMBL/GenBank/DDBJ databases">
        <authorList>
            <person name="Magalhaes I.L.F."/>
            <person name="Oliveira U."/>
            <person name="Santos F.R."/>
            <person name="Vidigal T.H.D.A."/>
            <person name="Brescovit A.D."/>
            <person name="Santos A.J."/>
        </authorList>
    </citation>
    <scope>NUCLEOTIDE SEQUENCE</scope>
</reference>
<name>A0A0K8SSL6_LYGHE</name>
<dbReference type="InterPro" id="IPR006287">
    <property type="entry name" value="DJ-1"/>
</dbReference>
<organism evidence="5">
    <name type="scientific">Lygus hesperus</name>
    <name type="common">Western plant bug</name>
    <dbReference type="NCBI Taxonomy" id="30085"/>
    <lineage>
        <taxon>Eukaryota</taxon>
        <taxon>Metazoa</taxon>
        <taxon>Ecdysozoa</taxon>
        <taxon>Arthropoda</taxon>
        <taxon>Hexapoda</taxon>
        <taxon>Insecta</taxon>
        <taxon>Pterygota</taxon>
        <taxon>Neoptera</taxon>
        <taxon>Paraneoptera</taxon>
        <taxon>Hemiptera</taxon>
        <taxon>Heteroptera</taxon>
        <taxon>Panheteroptera</taxon>
        <taxon>Cimicomorpha</taxon>
        <taxon>Miridae</taxon>
        <taxon>Mirini</taxon>
        <taxon>Lygus</taxon>
    </lineage>
</organism>
<accession>A0A0K8SSL6</accession>
<sequence>MLIRCSLNFLHNTHSFGLRRYLAAMSDPKKAVVLLAPGSEEMEAVITIDVLRRAGVNVTVAGLVGKEATKCSRDVVIVPDTSLDEALKCGPYDAVILPGGLGGSECFCSSPEVGKLLKEQESAGRIIAAICAAPTALKAHKIGVGKSITSYPGVKDSLTDTYKYLEEKVVIEDKLVTSRGPGTAFDFGLALANLLAGKDKADAVAKGLLLL</sequence>
<dbReference type="GO" id="GO:0051896">
    <property type="term" value="P:regulation of phosphatidylinositol 3-kinase/protein kinase B signal transduction"/>
    <property type="evidence" value="ECO:0007669"/>
    <property type="project" value="UniProtKB-ARBA"/>
</dbReference>
<dbReference type="Gene3D" id="3.40.50.880">
    <property type="match status" value="1"/>
</dbReference>
<feature type="domain" description="DJ-1/PfpI" evidence="4">
    <location>
        <begin position="29"/>
        <end position="192"/>
    </location>
</feature>
<evidence type="ECO:0000256" key="3">
    <source>
        <dbReference type="ARBA" id="ARBA00023097"/>
    </source>
</evidence>
<dbReference type="InterPro" id="IPR029062">
    <property type="entry name" value="Class_I_gatase-like"/>
</dbReference>
<dbReference type="InterPro" id="IPR050325">
    <property type="entry name" value="Prot/Nucl_acid_deglycase"/>
</dbReference>
<dbReference type="InterPro" id="IPR002818">
    <property type="entry name" value="DJ-1/PfpI"/>
</dbReference>
<keyword evidence="3" id="KW-0558">Oxidation</keyword>
<evidence type="ECO:0000256" key="1">
    <source>
        <dbReference type="ARBA" id="ARBA00004496"/>
    </source>
</evidence>
<dbReference type="AlphaFoldDB" id="A0A0K8SSL6"/>
<dbReference type="Pfam" id="PF01965">
    <property type="entry name" value="DJ-1_PfpI"/>
    <property type="match status" value="1"/>
</dbReference>
<dbReference type="FunFam" id="3.40.50.880:FF:000022">
    <property type="entry name" value="protein deglycase DJ-1"/>
    <property type="match status" value="1"/>
</dbReference>
<evidence type="ECO:0000259" key="4">
    <source>
        <dbReference type="Pfam" id="PF01965"/>
    </source>
</evidence>
<dbReference type="SUPFAM" id="SSF52317">
    <property type="entry name" value="Class I glutamine amidotransferase-like"/>
    <property type="match status" value="1"/>
</dbReference>
<dbReference type="PANTHER" id="PTHR48094:SF12">
    <property type="entry name" value="PARKINSON DISEASE PROTEIN 7 HOMOLOG"/>
    <property type="match status" value="1"/>
</dbReference>
<dbReference type="EMBL" id="GBRD01009660">
    <property type="protein sequence ID" value="JAG56164.1"/>
    <property type="molecule type" value="Transcribed_RNA"/>
</dbReference>
<dbReference type="CDD" id="cd03135">
    <property type="entry name" value="GATase1_DJ-1"/>
    <property type="match status" value="1"/>
</dbReference>
<dbReference type="GO" id="GO:0005739">
    <property type="term" value="C:mitochondrion"/>
    <property type="evidence" value="ECO:0007669"/>
    <property type="project" value="TreeGrafter"/>
</dbReference>
<evidence type="ECO:0000313" key="5">
    <source>
        <dbReference type="EMBL" id="JAG56164.1"/>
    </source>
</evidence>
<protein>
    <recommendedName>
        <fullName evidence="4">DJ-1/PfpI domain-containing protein</fullName>
    </recommendedName>
</protein>
<evidence type="ECO:0000256" key="2">
    <source>
        <dbReference type="ARBA" id="ARBA00022490"/>
    </source>
</evidence>
<dbReference type="NCBIfam" id="TIGR01383">
    <property type="entry name" value="not_thiJ"/>
    <property type="match status" value="1"/>
</dbReference>
<dbReference type="GO" id="GO:0006979">
    <property type="term" value="P:response to oxidative stress"/>
    <property type="evidence" value="ECO:0007669"/>
    <property type="project" value="UniProtKB-ARBA"/>
</dbReference>
<dbReference type="PANTHER" id="PTHR48094">
    <property type="entry name" value="PROTEIN/NUCLEIC ACID DEGLYCASE DJ-1-RELATED"/>
    <property type="match status" value="1"/>
</dbReference>
<comment type="subcellular location">
    <subcellularLocation>
        <location evidence="1">Cytoplasm</location>
    </subcellularLocation>
</comment>
<dbReference type="GO" id="GO:0046295">
    <property type="term" value="P:glycolate biosynthetic process"/>
    <property type="evidence" value="ECO:0007669"/>
    <property type="project" value="TreeGrafter"/>
</dbReference>